<dbReference type="EMBL" id="FNLC01000001">
    <property type="protein sequence ID" value="SDQ36537.1"/>
    <property type="molecule type" value="Genomic_DNA"/>
</dbReference>
<protein>
    <recommendedName>
        <fullName evidence="2">DUF8054 domain-containing protein</fullName>
    </recommendedName>
</protein>
<sequence length="126" mass="13796">MSVSDFLDWFRQPEYTGDNRCVPCTVLNVGIAVVLSIGVGVGSRYGAGMTASIVLGLATFGFTLVVIYLRGYLVPGTPRLTETYLPERIRRRFHDRPTGIDDDADVDLALKGVGVTLPEDERSDDE</sequence>
<keyword evidence="1" id="KW-0472">Membrane</keyword>
<evidence type="ECO:0000313" key="3">
    <source>
        <dbReference type="EMBL" id="SDQ36537.1"/>
    </source>
</evidence>
<dbReference type="OrthoDB" id="292134at2157"/>
<evidence type="ECO:0000259" key="2">
    <source>
        <dbReference type="Pfam" id="PF26236"/>
    </source>
</evidence>
<proteinExistence type="predicted"/>
<dbReference type="Pfam" id="PF26236">
    <property type="entry name" value="DUF8054_N"/>
    <property type="match status" value="1"/>
</dbReference>
<accession>A0A1H1AA68</accession>
<organism evidence="3 4">
    <name type="scientific">Natronobacterium texcoconense</name>
    <dbReference type="NCBI Taxonomy" id="1095778"/>
    <lineage>
        <taxon>Archaea</taxon>
        <taxon>Methanobacteriati</taxon>
        <taxon>Methanobacteriota</taxon>
        <taxon>Stenosarchaea group</taxon>
        <taxon>Halobacteria</taxon>
        <taxon>Halobacteriales</taxon>
        <taxon>Natrialbaceae</taxon>
        <taxon>Natronobacterium</taxon>
    </lineage>
</organism>
<keyword evidence="1" id="KW-1133">Transmembrane helix</keyword>
<dbReference type="STRING" id="1095778.SAMN04489842_0621"/>
<evidence type="ECO:0000256" key="1">
    <source>
        <dbReference type="SAM" id="Phobius"/>
    </source>
</evidence>
<evidence type="ECO:0000313" key="4">
    <source>
        <dbReference type="Proteomes" id="UP000198848"/>
    </source>
</evidence>
<dbReference type="AlphaFoldDB" id="A0A1H1AA68"/>
<dbReference type="Proteomes" id="UP000198848">
    <property type="component" value="Unassembled WGS sequence"/>
</dbReference>
<reference evidence="4" key="1">
    <citation type="submission" date="2016-10" db="EMBL/GenBank/DDBJ databases">
        <authorList>
            <person name="Varghese N."/>
            <person name="Submissions S."/>
        </authorList>
    </citation>
    <scope>NUCLEOTIDE SEQUENCE [LARGE SCALE GENOMIC DNA]</scope>
    <source>
        <strain evidence="4">DSM 24767</strain>
    </source>
</reference>
<dbReference type="InterPro" id="IPR058674">
    <property type="entry name" value="DUF8054_N"/>
</dbReference>
<feature type="transmembrane region" description="Helical" evidence="1">
    <location>
        <begin position="47"/>
        <end position="69"/>
    </location>
</feature>
<gene>
    <name evidence="3" type="ORF">SAMN04489842_0621</name>
</gene>
<keyword evidence="4" id="KW-1185">Reference proteome</keyword>
<name>A0A1H1AA68_NATTX</name>
<feature type="domain" description="DUF8054" evidence="2">
    <location>
        <begin position="8"/>
        <end position="95"/>
    </location>
</feature>
<keyword evidence="1" id="KW-0812">Transmembrane</keyword>
<feature type="transmembrane region" description="Helical" evidence="1">
    <location>
        <begin position="21"/>
        <end position="41"/>
    </location>
</feature>